<evidence type="ECO:0000313" key="4">
    <source>
        <dbReference type="EMBL" id="ADE77461.1"/>
    </source>
</evidence>
<dbReference type="EMBL" id="BT124192">
    <property type="protein sequence ID" value="ADE77461.1"/>
    <property type="molecule type" value="mRNA"/>
</dbReference>
<evidence type="ECO:0000256" key="2">
    <source>
        <dbReference type="ARBA" id="ARBA00022679"/>
    </source>
</evidence>
<evidence type="ECO:0000256" key="3">
    <source>
        <dbReference type="RuleBase" id="RU003718"/>
    </source>
</evidence>
<dbReference type="Pfam" id="PF00201">
    <property type="entry name" value="UDPGT"/>
    <property type="match status" value="1"/>
</dbReference>
<dbReference type="CAZy" id="GT1">
    <property type="family name" value="Glycosyltransferase Family 1"/>
</dbReference>
<sequence length="173" mass="19335">MLAASISPSLIPKQPFLWVIRPDLIDGQSDVLPADFLEKVKDRSFFVRWAPQMKVLSHPSVGGFLTHSGWNSTLESICAGVPMISRPFLAEQPTNGRFVSEVWKIGVAMNEVVKREDVEDMVRRLMKGEEGQQMRKTVGELRDASMIAVGEGGSSYNNMEKFVQEIQRGLTNP</sequence>
<dbReference type="InterPro" id="IPR035595">
    <property type="entry name" value="UDP_glycos_trans_CS"/>
</dbReference>
<dbReference type="CDD" id="cd03784">
    <property type="entry name" value="GT1_Gtf-like"/>
    <property type="match status" value="1"/>
</dbReference>
<dbReference type="GO" id="GO:0008194">
    <property type="term" value="F:UDP-glycosyltransferase activity"/>
    <property type="evidence" value="ECO:0007669"/>
    <property type="project" value="InterPro"/>
</dbReference>
<keyword evidence="3" id="KW-0328">Glycosyltransferase</keyword>
<dbReference type="PANTHER" id="PTHR48045:SF30">
    <property type="entry name" value="UDP-GLYCOSYLTRANSFERASE 76H1-LIKE"/>
    <property type="match status" value="1"/>
</dbReference>
<organism evidence="4">
    <name type="scientific">Picea sitchensis</name>
    <name type="common">Sitka spruce</name>
    <name type="synonym">Pinus sitchensis</name>
    <dbReference type="NCBI Taxonomy" id="3332"/>
    <lineage>
        <taxon>Eukaryota</taxon>
        <taxon>Viridiplantae</taxon>
        <taxon>Streptophyta</taxon>
        <taxon>Embryophyta</taxon>
        <taxon>Tracheophyta</taxon>
        <taxon>Spermatophyta</taxon>
        <taxon>Pinopsida</taxon>
        <taxon>Pinidae</taxon>
        <taxon>Conifers I</taxon>
        <taxon>Pinales</taxon>
        <taxon>Pinaceae</taxon>
        <taxon>Picea</taxon>
    </lineage>
</organism>
<dbReference type="InterPro" id="IPR002213">
    <property type="entry name" value="UDP_glucos_trans"/>
</dbReference>
<reference evidence="4" key="1">
    <citation type="submission" date="2010-04" db="EMBL/GenBank/DDBJ databases">
        <authorList>
            <person name="Reid K.E."/>
            <person name="Liao N."/>
            <person name="Chan S."/>
            <person name="Docking R."/>
            <person name="Taylor G."/>
            <person name="Moore R."/>
            <person name="Mayo M."/>
            <person name="Munro S."/>
            <person name="King J."/>
            <person name="Yanchuk A."/>
            <person name="Holt R."/>
            <person name="Jones S."/>
            <person name="Marra M."/>
            <person name="Ritland C.E."/>
            <person name="Ritland K."/>
            <person name="Bohlmann J."/>
        </authorList>
    </citation>
    <scope>NUCLEOTIDE SEQUENCE</scope>
    <source>
        <tissue evidence="4">Bud</tissue>
    </source>
</reference>
<dbReference type="PANTHER" id="PTHR48045">
    <property type="entry name" value="UDP-GLYCOSYLTRANSFERASE 72B1"/>
    <property type="match status" value="1"/>
</dbReference>
<name>D5AD42_PICSI</name>
<dbReference type="Gene3D" id="3.40.50.2000">
    <property type="entry name" value="Glycogen Phosphorylase B"/>
    <property type="match status" value="1"/>
</dbReference>
<protein>
    <submittedName>
        <fullName evidence="4">Uncharacterized protein</fullName>
    </submittedName>
</protein>
<dbReference type="AlphaFoldDB" id="D5AD42"/>
<proteinExistence type="evidence at transcript level"/>
<dbReference type="SUPFAM" id="SSF53756">
    <property type="entry name" value="UDP-Glycosyltransferase/glycogen phosphorylase"/>
    <property type="match status" value="1"/>
</dbReference>
<comment type="similarity">
    <text evidence="1 3">Belongs to the UDP-glycosyltransferase family.</text>
</comment>
<accession>D5AD42</accession>
<dbReference type="OMA" id="KIGVAMN"/>
<keyword evidence="2 3" id="KW-0808">Transferase</keyword>
<dbReference type="PROSITE" id="PS00375">
    <property type="entry name" value="UDPGT"/>
    <property type="match status" value="1"/>
</dbReference>
<dbReference type="FunFam" id="3.40.50.2000:FF:000431">
    <property type="entry name" value="UDP-glycosyltransferase 90A1"/>
    <property type="match status" value="1"/>
</dbReference>
<evidence type="ECO:0000256" key="1">
    <source>
        <dbReference type="ARBA" id="ARBA00009995"/>
    </source>
</evidence>